<comment type="pathway">
    <text evidence="1">Sulfur metabolism; glutathione metabolism.</text>
</comment>
<dbReference type="InterPro" id="IPR000101">
    <property type="entry name" value="GGT_peptidase"/>
</dbReference>
<dbReference type="PANTHER" id="PTHR11686">
    <property type="entry name" value="GAMMA GLUTAMYL TRANSPEPTIDASE"/>
    <property type="match status" value="1"/>
</dbReference>
<dbReference type="NCBIfam" id="TIGR00066">
    <property type="entry name" value="g_glut_trans"/>
    <property type="match status" value="2"/>
</dbReference>
<comment type="catalytic activity">
    <reaction evidence="1">
        <text>an S-substituted glutathione + H2O = an S-substituted L-cysteinylglycine + L-glutamate</text>
        <dbReference type="Rhea" id="RHEA:59468"/>
        <dbReference type="ChEBI" id="CHEBI:15377"/>
        <dbReference type="ChEBI" id="CHEBI:29985"/>
        <dbReference type="ChEBI" id="CHEBI:90779"/>
        <dbReference type="ChEBI" id="CHEBI:143103"/>
        <dbReference type="EC" id="3.4.19.13"/>
    </reaction>
</comment>
<dbReference type="InterPro" id="IPR043137">
    <property type="entry name" value="GGT_ssub_C"/>
</dbReference>
<sequence length="1716" mass="187811">TFLLKRLTHLSPVPLPPSLFKSHLFDCISIQILIQDYPMGPAKLQDPHLDVEENITMIQEHLIWRESDINKIKVSIVLSRHFPGQETETKSNGKMAVVTSEKGVVTADHETCSEIGADVLRRLGGTAVDAAVAVAFSLVPGEIAGLYKAWETHGRVPWKLLVEPSIKLARDGFQVGSHLDFALSKNEAMIKNDNGLKSVFTKEGELLKKGDICYNTKLADTLESLAEKGMKAFYEEDVAEKLVNDVREAGGIITMDDLESYEVSDAMVVDDVMWYKIRGMWPPACGTTGFAMIMNVLERYMKVKVTDENLGLHRLIEVMKHMLAARMDLGDPAFVDGIANVVDNLLSKSYAETIQNKISDNTTFPPENYLNTYNQLEDQGTTHFCVVDKDRNAVSMTTTVNYAFGSGFMSPSTGIILNGQMEDFAVPTLVSSYSLPPAPTNYISPKKRALSSMMPLIITKMSPLEAVQRPRVYPKDMTVYNGDHIKLTEETREFLKARGHELVVTSVGGIVQLIVQNKVDDFKTVSTASDTTISEVNKNRPRRNQIAIALCLSLFLVGGAGFTWTRYFTGEETETKSNDKDFVVTSKTGVVAADHETCSDIGADVLRRLDGSAVDAAVAVAFCLGVVNPTSSGIGGGAFMVVGSASGSAIAYDMRETASSTAYKEMFEGKVDKQQKGPLSVAVPGEVAGLYQAWTNNGRRVQWKQLVEPSIKLARDGFVVGPHLAFALSTNEEKIRNDTGLKSVFVIGDKLLTKGDTCKNIELAETLKKVAQNGMKAFYQDDVAKNLVNDLMKAGGNMTLEDLRNYKVNVTDAMVVNDVMGFKLQGLWPPSSGTPGFAMVMNILEQYKYIDGIDKNLFLHRVIEAIKFMLAARMDLGDPAFVEGISEVVKNMTSKSWAQKIQEKISDDKTYPPDYYRSKYKQLKDEGTSHFCVVDKDRNVVSMTTTVNHAFGSGFMSTSTGIILNNQMADFSVTSEESAPPANYIEANKRPLSSMMPLIITKDNELVGVIGASGGIYIIPAVIQVFLNHFVLNMSPLEAVKSPRVYHKLEPNQVLYENWTVYNQDHILLNKETRDFLKTKKHEIVSTSMGATVQFVVQDRQVLTAVSDLRKDGKPAAADAAPTLAPAPSPINNLRLALTLLLLTLVSISGYCFSNNITVWLSREATNRHSHATRSDAVESENGVVAADDGRCSDIGVSVLRRGGHAVDAAVATSLCVGVVNPMSSGIGGGAFLIVSSMEDSKAEAFDMRETAPLAASKDMYKSDEDAKSIGALSMGVPGEIAGLYEAWKRYGRLPWKPLFEPAIELARGGFVVAPYLGRAISKHSSMILKDPGLRNVFSRNGQVLNPGETCYNPELARSLKMISRLGPAALYNGTVGQKLVNDVKKAGGIITMDDLRSYKVRVTNAMASDVMGYKIYGMPPPSSGTVGFSMVMNILDSYSELYTGSGNDLGLHRLIEAMKHMFAARMDLGDPEFVNITNAMNHMLSKPRAESIRERILDNTTFPPEYYLNRWSQLRDQGTSHFSIVDSERNTVSMTTTVNYVFGAGVLSPSTGIVLNNEMDDFSVPTENTPDNLPPAPTNFIEPNKRPLSSMTPLDGELVATLGGSGGMKIIPAVIQVFLNFFVLKMKPLEAVESARVYHKLIPNVVQYENFTAINGDHIGVTKNSEMFLAERGHELEEISGGAILGKDSSKRLKPFKGLLTAVSDPRKDGKPAAV</sequence>
<dbReference type="EC" id="2.3.2.2" evidence="1"/>
<comment type="caution">
    <text evidence="2">The sequence shown here is derived from an EMBL/GenBank/DDBJ whole genome shotgun (WGS) entry which is preliminary data.</text>
</comment>
<keyword evidence="3" id="KW-1185">Reference proteome</keyword>
<gene>
    <name evidence="2" type="ORF">HID58_078395</name>
</gene>
<proteinExistence type="predicted"/>
<feature type="non-terminal residue" evidence="2">
    <location>
        <position position="1"/>
    </location>
</feature>
<dbReference type="Proteomes" id="UP000824890">
    <property type="component" value="Unassembled WGS sequence"/>
</dbReference>
<evidence type="ECO:0000256" key="1">
    <source>
        <dbReference type="RuleBase" id="RU368068"/>
    </source>
</evidence>
<keyword evidence="1" id="KW-0012">Acyltransferase</keyword>
<dbReference type="PRINTS" id="PR01210">
    <property type="entry name" value="GGTRANSPTASE"/>
</dbReference>
<dbReference type="Pfam" id="PF01019">
    <property type="entry name" value="G_glu_transpept"/>
    <property type="match status" value="3"/>
</dbReference>
<dbReference type="SUPFAM" id="SSF56235">
    <property type="entry name" value="N-terminal nucleophile aminohydrolases (Ntn hydrolases)"/>
    <property type="match status" value="3"/>
</dbReference>
<dbReference type="Gene3D" id="1.10.246.130">
    <property type="match status" value="3"/>
</dbReference>
<dbReference type="EMBL" id="JAGKQM010000017">
    <property type="protein sequence ID" value="KAH0871373.1"/>
    <property type="molecule type" value="Genomic_DNA"/>
</dbReference>
<dbReference type="Gene3D" id="3.60.20.40">
    <property type="match status" value="3"/>
</dbReference>
<comment type="catalytic activity">
    <reaction evidence="1">
        <text>an N-terminal (5-L-glutamyl)-[peptide] + an alpha-amino acid = 5-L-glutamyl amino acid + an N-terminal L-alpha-aminoacyl-[peptide]</text>
        <dbReference type="Rhea" id="RHEA:23904"/>
        <dbReference type="Rhea" id="RHEA-COMP:9780"/>
        <dbReference type="Rhea" id="RHEA-COMP:9795"/>
        <dbReference type="ChEBI" id="CHEBI:77644"/>
        <dbReference type="ChEBI" id="CHEBI:78597"/>
        <dbReference type="ChEBI" id="CHEBI:78599"/>
        <dbReference type="ChEBI" id="CHEBI:78608"/>
        <dbReference type="EC" id="2.3.2.2"/>
    </reaction>
</comment>
<accession>A0ABQ7YTX8</accession>
<protein>
    <recommendedName>
        <fullName evidence="1">Glutathione hydrolase</fullName>
        <ecNumber evidence="1">2.3.2.2</ecNumber>
        <ecNumber evidence="1">3.4.19.13</ecNumber>
    </recommendedName>
    <alternativeName>
        <fullName evidence="1">Gamma-glutamyltransferase</fullName>
    </alternativeName>
    <alternativeName>
        <fullName evidence="1">Gamma-glutamyltranspeptidase</fullName>
    </alternativeName>
</protein>
<dbReference type="InterPro" id="IPR043138">
    <property type="entry name" value="GGT_lsub"/>
</dbReference>
<reference evidence="2 3" key="1">
    <citation type="submission" date="2021-05" db="EMBL/GenBank/DDBJ databases">
        <title>Genome Assembly of Synthetic Allotetraploid Brassica napus Reveals Homoeologous Exchanges between Subgenomes.</title>
        <authorList>
            <person name="Davis J.T."/>
        </authorList>
    </citation>
    <scope>NUCLEOTIDE SEQUENCE [LARGE SCALE GENOMIC DNA]</scope>
    <source>
        <strain evidence="3">cv. Da-Ae</strain>
        <tissue evidence="2">Seedling</tissue>
    </source>
</reference>
<keyword evidence="1" id="KW-0808">Transferase</keyword>
<dbReference type="InterPro" id="IPR029055">
    <property type="entry name" value="Ntn_hydrolases_N"/>
</dbReference>
<evidence type="ECO:0000313" key="2">
    <source>
        <dbReference type="EMBL" id="KAH0871373.1"/>
    </source>
</evidence>
<organism evidence="2 3">
    <name type="scientific">Brassica napus</name>
    <name type="common">Rape</name>
    <dbReference type="NCBI Taxonomy" id="3708"/>
    <lineage>
        <taxon>Eukaryota</taxon>
        <taxon>Viridiplantae</taxon>
        <taxon>Streptophyta</taxon>
        <taxon>Embryophyta</taxon>
        <taxon>Tracheophyta</taxon>
        <taxon>Spermatophyta</taxon>
        <taxon>Magnoliopsida</taxon>
        <taxon>eudicotyledons</taxon>
        <taxon>Gunneridae</taxon>
        <taxon>Pentapetalae</taxon>
        <taxon>rosids</taxon>
        <taxon>malvids</taxon>
        <taxon>Brassicales</taxon>
        <taxon>Brassicaceae</taxon>
        <taxon>Brassiceae</taxon>
        <taxon>Brassica</taxon>
    </lineage>
</organism>
<keyword evidence="1" id="KW-0378">Hydrolase</keyword>
<dbReference type="EC" id="3.4.19.13" evidence="1"/>
<dbReference type="PANTHER" id="PTHR11686:SF9">
    <property type="entry name" value="RE13973P"/>
    <property type="match status" value="1"/>
</dbReference>
<name>A0ABQ7YTX8_BRANA</name>
<evidence type="ECO:0000313" key="3">
    <source>
        <dbReference type="Proteomes" id="UP000824890"/>
    </source>
</evidence>
<comment type="catalytic activity">
    <reaction evidence="1">
        <text>glutathione + H2O = L-cysteinylglycine + L-glutamate</text>
        <dbReference type="Rhea" id="RHEA:28807"/>
        <dbReference type="ChEBI" id="CHEBI:15377"/>
        <dbReference type="ChEBI" id="CHEBI:29985"/>
        <dbReference type="ChEBI" id="CHEBI:57925"/>
        <dbReference type="ChEBI" id="CHEBI:61694"/>
        <dbReference type="EC" id="3.4.19.13"/>
    </reaction>
</comment>
<comment type="function">
    <text evidence="1">Cleaves the gamma-glutamyl peptide bond of glutathione and glutathione conjugates.</text>
</comment>